<reference evidence="3" key="1">
    <citation type="journal article" date="2022" name="Int. J. Mol. Sci.">
        <title>Draft Genome of Tanacetum Coccineum: Genomic Comparison of Closely Related Tanacetum-Family Plants.</title>
        <authorList>
            <person name="Yamashiro T."/>
            <person name="Shiraishi A."/>
            <person name="Nakayama K."/>
            <person name="Satake H."/>
        </authorList>
    </citation>
    <scope>NUCLEOTIDE SEQUENCE</scope>
</reference>
<evidence type="ECO:0000256" key="1">
    <source>
        <dbReference type="SAM" id="MobiDB-lite"/>
    </source>
</evidence>
<name>A0ABQ5J1R9_9ASTR</name>
<dbReference type="Proteomes" id="UP001151760">
    <property type="component" value="Unassembled WGS sequence"/>
</dbReference>
<sequence length="612" mass="70301">MNSIDLSSPMFQNEELYLSISMFESCDDLLKSVRAFYCAKGYGLSIRDSQKDKYVTLQCQRSGSYRDVRNIGDKRKRNTTSRLVECPFQSGGKKGSDGSWVFKVANLEHNHEPSTDMLGHPSFRRLEPDDVQSVKSMIVSGIPPRQMLTSLRQQTPNLPANSKTIYNLKAKIRRNELGDRSMVMALLDELEKGGFTYDDFKDSDGHITRLFIAHPLSIKLARLFPDVFVMDCTYKTNKYKMPLLDIIGVLCFNTSFYSGFAFLKNEDEDSNEWALNAFKKILGDSNQPSVIITDRELALLNGIKKVFPTTTSLLCIWHIKKNVFSNCKTYFEHAEDFDIFMSTWNVVAYSTTEALFNNNWADFELFYKGKKDAMEYIKKNWFPWKEKFVSAWTEKYLHFGNRASSRAESAHAKLKKYLQVSTGDFQQVKKKLCLEIEHEFNEIKEIHKQYVKAKDGKMNSCTGHFTATMGLACVHKIKHMKGNVLSLDLVHSHWRIDTISLIPEADSQDDDAKKFVTLLGELRSKYKVWPLHKKEFATSMITKLVNEQEILFDPVIQRPRGRPPKAKKKRGITSTTRDPMQNPSSSNHENNLINLNAYPDFLSTWYHGVGGV</sequence>
<organism evidence="3 4">
    <name type="scientific">Tanacetum coccineum</name>
    <dbReference type="NCBI Taxonomy" id="301880"/>
    <lineage>
        <taxon>Eukaryota</taxon>
        <taxon>Viridiplantae</taxon>
        <taxon>Streptophyta</taxon>
        <taxon>Embryophyta</taxon>
        <taxon>Tracheophyta</taxon>
        <taxon>Spermatophyta</taxon>
        <taxon>Magnoliopsida</taxon>
        <taxon>eudicotyledons</taxon>
        <taxon>Gunneridae</taxon>
        <taxon>Pentapetalae</taxon>
        <taxon>asterids</taxon>
        <taxon>campanulids</taxon>
        <taxon>Asterales</taxon>
        <taxon>Asteraceae</taxon>
        <taxon>Asteroideae</taxon>
        <taxon>Anthemideae</taxon>
        <taxon>Anthemidinae</taxon>
        <taxon>Tanacetum</taxon>
    </lineage>
</organism>
<evidence type="ECO:0000259" key="2">
    <source>
        <dbReference type="Pfam" id="PF10551"/>
    </source>
</evidence>
<dbReference type="PANTHER" id="PTHR31569:SF4">
    <property type="entry name" value="SWIM-TYPE DOMAIN-CONTAINING PROTEIN"/>
    <property type="match status" value="1"/>
</dbReference>
<feature type="compositionally biased region" description="Polar residues" evidence="1">
    <location>
        <begin position="572"/>
        <end position="589"/>
    </location>
</feature>
<dbReference type="PANTHER" id="PTHR31569">
    <property type="entry name" value="SWIM-TYPE DOMAIN-CONTAINING PROTEIN"/>
    <property type="match status" value="1"/>
</dbReference>
<dbReference type="InterPro" id="IPR052579">
    <property type="entry name" value="Zinc_finger_SWIM"/>
</dbReference>
<accession>A0ABQ5J1R9</accession>
<dbReference type="Pfam" id="PF10551">
    <property type="entry name" value="MULE"/>
    <property type="match status" value="1"/>
</dbReference>
<proteinExistence type="predicted"/>
<feature type="domain" description="MULE transposase" evidence="2">
    <location>
        <begin position="227"/>
        <end position="322"/>
    </location>
</feature>
<protein>
    <submittedName>
        <fullName evidence="3">PKS-NRPS hybrid synthetase</fullName>
    </submittedName>
</protein>
<comment type="caution">
    <text evidence="3">The sequence shown here is derived from an EMBL/GenBank/DDBJ whole genome shotgun (WGS) entry which is preliminary data.</text>
</comment>
<gene>
    <name evidence="3" type="ORF">Tco_1121833</name>
</gene>
<dbReference type="InterPro" id="IPR018289">
    <property type="entry name" value="MULE_transposase_dom"/>
</dbReference>
<keyword evidence="4" id="KW-1185">Reference proteome</keyword>
<evidence type="ECO:0000313" key="3">
    <source>
        <dbReference type="EMBL" id="GJU05403.1"/>
    </source>
</evidence>
<feature type="compositionally biased region" description="Basic residues" evidence="1">
    <location>
        <begin position="559"/>
        <end position="571"/>
    </location>
</feature>
<evidence type="ECO:0000313" key="4">
    <source>
        <dbReference type="Proteomes" id="UP001151760"/>
    </source>
</evidence>
<reference evidence="3" key="2">
    <citation type="submission" date="2022-01" db="EMBL/GenBank/DDBJ databases">
        <authorList>
            <person name="Yamashiro T."/>
            <person name="Shiraishi A."/>
            <person name="Satake H."/>
            <person name="Nakayama K."/>
        </authorList>
    </citation>
    <scope>NUCLEOTIDE SEQUENCE</scope>
</reference>
<feature type="region of interest" description="Disordered" evidence="1">
    <location>
        <begin position="556"/>
        <end position="589"/>
    </location>
</feature>
<dbReference type="EMBL" id="BQNB010021344">
    <property type="protein sequence ID" value="GJU05403.1"/>
    <property type="molecule type" value="Genomic_DNA"/>
</dbReference>